<evidence type="ECO:0000313" key="2">
    <source>
        <dbReference type="EMBL" id="OQE16499.1"/>
    </source>
</evidence>
<evidence type="ECO:0000313" key="3">
    <source>
        <dbReference type="Proteomes" id="UP000191342"/>
    </source>
</evidence>
<comment type="caution">
    <text evidence="2">The sequence shown here is derived from an EMBL/GenBank/DDBJ whole genome shotgun (WGS) entry which is preliminary data.</text>
</comment>
<feature type="region of interest" description="Disordered" evidence="1">
    <location>
        <begin position="340"/>
        <end position="549"/>
    </location>
</feature>
<feature type="compositionally biased region" description="Low complexity" evidence="1">
    <location>
        <begin position="365"/>
        <end position="381"/>
    </location>
</feature>
<feature type="compositionally biased region" description="Basic residues" evidence="1">
    <location>
        <begin position="642"/>
        <end position="661"/>
    </location>
</feature>
<protein>
    <recommendedName>
        <fullName evidence="4">DUF3824 domain-containing protein</fullName>
    </recommendedName>
</protein>
<feature type="compositionally biased region" description="Basic and acidic residues" evidence="1">
    <location>
        <begin position="480"/>
        <end position="500"/>
    </location>
</feature>
<evidence type="ECO:0000256" key="1">
    <source>
        <dbReference type="SAM" id="MobiDB-lite"/>
    </source>
</evidence>
<keyword evidence="3" id="KW-1185">Reference proteome</keyword>
<reference evidence="3" key="1">
    <citation type="journal article" date="2017" name="Nat. Microbiol.">
        <title>Global analysis of biosynthetic gene clusters reveals vast potential of secondary metabolite production in Penicillium species.</title>
        <authorList>
            <person name="Nielsen J.C."/>
            <person name="Grijseels S."/>
            <person name="Prigent S."/>
            <person name="Ji B."/>
            <person name="Dainat J."/>
            <person name="Nielsen K.F."/>
            <person name="Frisvad J.C."/>
            <person name="Workman M."/>
            <person name="Nielsen J."/>
        </authorList>
    </citation>
    <scope>NUCLEOTIDE SEQUENCE [LARGE SCALE GENOMIC DNA]</scope>
    <source>
        <strain evidence="3">IBT 14082</strain>
    </source>
</reference>
<dbReference type="EMBL" id="MLQL01000027">
    <property type="protein sequence ID" value="OQE16499.1"/>
    <property type="molecule type" value="Genomic_DNA"/>
</dbReference>
<feature type="compositionally biased region" description="Basic residues" evidence="1">
    <location>
        <begin position="237"/>
        <end position="248"/>
    </location>
</feature>
<gene>
    <name evidence="2" type="ORF">PENFLA_c027G03637</name>
</gene>
<feature type="compositionally biased region" description="Basic and acidic residues" evidence="1">
    <location>
        <begin position="397"/>
        <end position="409"/>
    </location>
</feature>
<dbReference type="STRING" id="254877.A0A1V6SS56"/>
<dbReference type="Proteomes" id="UP000191342">
    <property type="component" value="Unassembled WGS sequence"/>
</dbReference>
<feature type="compositionally biased region" description="Basic and acidic residues" evidence="1">
    <location>
        <begin position="182"/>
        <end position="195"/>
    </location>
</feature>
<name>A0A1V6SS56_9EURO</name>
<organism evidence="2 3">
    <name type="scientific">Penicillium flavigenum</name>
    <dbReference type="NCBI Taxonomy" id="254877"/>
    <lineage>
        <taxon>Eukaryota</taxon>
        <taxon>Fungi</taxon>
        <taxon>Dikarya</taxon>
        <taxon>Ascomycota</taxon>
        <taxon>Pezizomycotina</taxon>
        <taxon>Eurotiomycetes</taxon>
        <taxon>Eurotiomycetidae</taxon>
        <taxon>Eurotiales</taxon>
        <taxon>Aspergillaceae</taxon>
        <taxon>Penicillium</taxon>
    </lineage>
</organism>
<feature type="region of interest" description="Disordered" evidence="1">
    <location>
        <begin position="639"/>
        <end position="699"/>
    </location>
</feature>
<feature type="compositionally biased region" description="Basic and acidic residues" evidence="1">
    <location>
        <begin position="434"/>
        <end position="458"/>
    </location>
</feature>
<proteinExistence type="predicted"/>
<dbReference type="OrthoDB" id="5407645at2759"/>
<evidence type="ECO:0008006" key="4">
    <source>
        <dbReference type="Google" id="ProtNLM"/>
    </source>
</evidence>
<accession>A0A1V6SS56</accession>
<feature type="region of interest" description="Disordered" evidence="1">
    <location>
        <begin position="87"/>
        <end position="281"/>
    </location>
</feature>
<dbReference type="AlphaFoldDB" id="A0A1V6SS56"/>
<feature type="compositionally biased region" description="Basic and acidic residues" evidence="1">
    <location>
        <begin position="100"/>
        <end position="114"/>
    </location>
</feature>
<sequence length="699" mass="78753">MYYLSLSATAKSLSPKFFAHPSESTSTSRHPPPRHTSLINFLFFIPHILPVNGSSSQPSTFYLSICLPFAFASTMAYYEDRRYREPRDRYTRASYADPYDDPRGRYRRHERDSYVPRASTDSIEEVQRDYPPGSEYAYERPYSSRRPRRPVYENVRRASSVSGYDPYNDASYRSSGPRRSRHYEDKRSRRPKYDSDSSPSRSPPRHRRRKSFSEQALGALGLGGAASSASRGERGRGRSPSRHGHRSYSRSPSDSRSRSRHRGGSKRDKSEQRIAQAARAALTAGAVEAFKQRKEPGDWAGAKGKRVLTAAVTAGGTDGLVDKDPNKHGKRHVIESTLAGLAASHFVGGGSRSRSRGRDGGRSSSGGLKNLAATGALAAAGKEIYDRYSKSRSRPRGRNDSRDSDEERGSHKRSKTVSEYISKGMAALGLGEEEDRRDSRDRKDHHQEHRREHRDDRERRHRRGHRRDYSDSDSDTDSDYYNRDSRRGKSSRDVGRHHSLDGSNPPPYAPTSASRGESGARGHGSSSESDSDLGDSSDEKKKRKKLKRDMLMTGGLASVATIHAAHSIYGSMEKRKQRQMQLKDGEITPEEARKHRMKANTKDAVSIGLAALGIKGAYSEWKEVMEKSKENTHFREECAQRAVRREHRRARSQGAPSRHHRWPDEIEYAPSTNDSRSDHGTFYRDGNPYGAREAPQISY</sequence>